<feature type="transmembrane region" description="Helical" evidence="6">
    <location>
        <begin position="183"/>
        <end position="206"/>
    </location>
</feature>
<sequence>MQTYTVSQNRVLGRVFFGLFGTLLAALVGVLVGTQIPTLLIGVLGIVELVMLFVAMFRQRKRAIGFPFVYAFTFISGVTLWPNIHHYAVTLGAGLVIQALGVSAGAFLIAAIVASRTSMDFSFLGGFLFIGLMALLLMGLIALFTGFSSTMNLAYSLIGIGVFIGYILFDINRIAKYGISEQAVPLVVLSLYLDFVNLFLFVLRLMGVLGSSDRR</sequence>
<feature type="transmembrane region" description="Helical" evidence="6">
    <location>
        <begin position="12"/>
        <end position="32"/>
    </location>
</feature>
<evidence type="ECO:0000256" key="6">
    <source>
        <dbReference type="RuleBase" id="RU004379"/>
    </source>
</evidence>
<keyword evidence="8" id="KW-1185">Reference proteome</keyword>
<dbReference type="Pfam" id="PF01027">
    <property type="entry name" value="Bax1-I"/>
    <property type="match status" value="1"/>
</dbReference>
<dbReference type="Proteomes" id="UP001579974">
    <property type="component" value="Unassembled WGS sequence"/>
</dbReference>
<comment type="similarity">
    <text evidence="2 6">Belongs to the BI1 family.</text>
</comment>
<evidence type="ECO:0000256" key="2">
    <source>
        <dbReference type="ARBA" id="ARBA00010350"/>
    </source>
</evidence>
<reference evidence="7 8" key="1">
    <citation type="journal article" date="2024" name="Int. J. Mol. Sci.">
        <title>Exploration of Alicyclobacillus spp. Genome in Search of Antibiotic Resistance.</title>
        <authorList>
            <person name="Bucka-Kolendo J."/>
            <person name="Kiousi D.E."/>
            <person name="Dekowska A."/>
            <person name="Mikolajczuk-Szczyrba A."/>
            <person name="Karadedos D.M."/>
            <person name="Michael P."/>
            <person name="Galanis A."/>
            <person name="Sokolowska B."/>
        </authorList>
    </citation>
    <scope>NUCLEOTIDE SEQUENCE [LARGE SCALE GENOMIC DNA]</scope>
    <source>
        <strain evidence="7 8">KKP 3000</strain>
    </source>
</reference>
<evidence type="ECO:0000256" key="1">
    <source>
        <dbReference type="ARBA" id="ARBA00004141"/>
    </source>
</evidence>
<proteinExistence type="inferred from homology"/>
<feature type="transmembrane region" description="Helical" evidence="6">
    <location>
        <begin position="121"/>
        <end position="147"/>
    </location>
</feature>
<keyword evidence="4 6" id="KW-1133">Transmembrane helix</keyword>
<dbReference type="RefSeq" id="WP_275474318.1">
    <property type="nucleotide sequence ID" value="NZ_CP162940.1"/>
</dbReference>
<protein>
    <submittedName>
        <fullName evidence="7">Bax inhibitor-1/YccA family protein</fullName>
    </submittedName>
</protein>
<comment type="caution">
    <text evidence="7">The sequence shown here is derived from an EMBL/GenBank/DDBJ whole genome shotgun (WGS) entry which is preliminary data.</text>
</comment>
<comment type="subcellular location">
    <subcellularLocation>
        <location evidence="1">Membrane</location>
        <topology evidence="1">Multi-pass membrane protein</topology>
    </subcellularLocation>
</comment>
<name>A0ABV5AJ84_9BACL</name>
<evidence type="ECO:0000313" key="7">
    <source>
        <dbReference type="EMBL" id="MFB5192282.1"/>
    </source>
</evidence>
<dbReference type="PANTHER" id="PTHR23291">
    <property type="entry name" value="BAX INHIBITOR-RELATED"/>
    <property type="match status" value="1"/>
</dbReference>
<evidence type="ECO:0000256" key="4">
    <source>
        <dbReference type="ARBA" id="ARBA00022989"/>
    </source>
</evidence>
<feature type="transmembrane region" description="Helical" evidence="6">
    <location>
        <begin position="38"/>
        <end position="57"/>
    </location>
</feature>
<keyword evidence="3 6" id="KW-0812">Transmembrane</keyword>
<organism evidence="7 8">
    <name type="scientific">Alicyclobacillus fastidiosus</name>
    <dbReference type="NCBI Taxonomy" id="392011"/>
    <lineage>
        <taxon>Bacteria</taxon>
        <taxon>Bacillati</taxon>
        <taxon>Bacillota</taxon>
        <taxon>Bacilli</taxon>
        <taxon>Bacillales</taxon>
        <taxon>Alicyclobacillaceae</taxon>
        <taxon>Alicyclobacillus</taxon>
    </lineage>
</organism>
<feature type="transmembrane region" description="Helical" evidence="6">
    <location>
        <begin position="64"/>
        <end position="81"/>
    </location>
</feature>
<dbReference type="PANTHER" id="PTHR23291:SF50">
    <property type="entry name" value="PROTEIN LIFEGUARD 4"/>
    <property type="match status" value="1"/>
</dbReference>
<keyword evidence="5 6" id="KW-0472">Membrane</keyword>
<dbReference type="InterPro" id="IPR006214">
    <property type="entry name" value="Bax_inhibitor_1-related"/>
</dbReference>
<feature type="transmembrane region" description="Helical" evidence="6">
    <location>
        <begin position="153"/>
        <end position="171"/>
    </location>
</feature>
<dbReference type="EMBL" id="JBDXSU010000019">
    <property type="protein sequence ID" value="MFB5192282.1"/>
    <property type="molecule type" value="Genomic_DNA"/>
</dbReference>
<feature type="transmembrane region" description="Helical" evidence="6">
    <location>
        <begin position="87"/>
        <end position="114"/>
    </location>
</feature>
<evidence type="ECO:0000313" key="8">
    <source>
        <dbReference type="Proteomes" id="UP001579974"/>
    </source>
</evidence>
<gene>
    <name evidence="7" type="ORF">KKP3000_001077</name>
</gene>
<accession>A0ABV5AJ84</accession>
<evidence type="ECO:0000256" key="3">
    <source>
        <dbReference type="ARBA" id="ARBA00022692"/>
    </source>
</evidence>
<dbReference type="CDD" id="cd10432">
    <property type="entry name" value="BI-1-like_bacterial"/>
    <property type="match status" value="1"/>
</dbReference>
<evidence type="ECO:0000256" key="5">
    <source>
        <dbReference type="ARBA" id="ARBA00023136"/>
    </source>
</evidence>